<keyword evidence="20" id="KW-1185">Reference proteome</keyword>
<dbReference type="EC" id="2.7.7.49" evidence="4"/>
<dbReference type="HOGENOM" id="CLU_242000_0_0_1"/>
<feature type="coiled-coil region" evidence="16">
    <location>
        <begin position="3"/>
        <end position="130"/>
    </location>
</feature>
<evidence type="ECO:0000256" key="8">
    <source>
        <dbReference type="ARBA" id="ARBA00022722"/>
    </source>
</evidence>
<keyword evidence="8" id="KW-0540">Nuclease</keyword>
<gene>
    <name evidence="19" type="ORF">Kpol_1031p7</name>
</gene>
<dbReference type="CDD" id="cd00303">
    <property type="entry name" value="retropepsin_like"/>
    <property type="match status" value="1"/>
</dbReference>
<dbReference type="GeneID" id="5546369"/>
<dbReference type="Gene3D" id="2.40.70.10">
    <property type="entry name" value="Acid Proteases"/>
    <property type="match status" value="1"/>
</dbReference>
<keyword evidence="11" id="KW-0694">RNA-binding</keyword>
<dbReference type="GO" id="GO:0004523">
    <property type="term" value="F:RNA-DNA hybrid ribonuclease activity"/>
    <property type="evidence" value="ECO:0007669"/>
    <property type="project" value="UniProtKB-EC"/>
</dbReference>
<dbReference type="Gene3D" id="3.30.70.270">
    <property type="match status" value="2"/>
</dbReference>
<dbReference type="EMBL" id="DS480393">
    <property type="protein sequence ID" value="EDO18103.1"/>
    <property type="molecule type" value="Genomic_DNA"/>
</dbReference>
<evidence type="ECO:0000256" key="10">
    <source>
        <dbReference type="ARBA" id="ARBA00022801"/>
    </source>
</evidence>
<dbReference type="CDD" id="cd01647">
    <property type="entry name" value="RT_LTR"/>
    <property type="match status" value="1"/>
</dbReference>
<evidence type="ECO:0000256" key="2">
    <source>
        <dbReference type="ARBA" id="ARBA00004123"/>
    </source>
</evidence>
<dbReference type="InterPro" id="IPR000477">
    <property type="entry name" value="RT_dom"/>
</dbReference>
<dbReference type="InterPro" id="IPR043128">
    <property type="entry name" value="Rev_trsase/Diguanyl_cyclase"/>
</dbReference>
<name>A7THU1_VANPO</name>
<evidence type="ECO:0000256" key="4">
    <source>
        <dbReference type="ARBA" id="ARBA00012493"/>
    </source>
</evidence>
<dbReference type="InterPro" id="IPR036397">
    <property type="entry name" value="RNaseH_sf"/>
</dbReference>
<keyword evidence="12" id="KW-0695">RNA-directed DNA polymerase</keyword>
<dbReference type="PROSITE" id="PS50994">
    <property type="entry name" value="INTEGRASE"/>
    <property type="match status" value="1"/>
</dbReference>
<organism evidence="20">
    <name type="scientific">Vanderwaltozyma polyspora (strain ATCC 22028 / DSM 70294 / BCRC 21397 / CBS 2163 / NBRC 10782 / NRRL Y-8283 / UCD 57-17)</name>
    <name type="common">Kluyveromyces polysporus</name>
    <dbReference type="NCBI Taxonomy" id="436907"/>
    <lineage>
        <taxon>Eukaryota</taxon>
        <taxon>Fungi</taxon>
        <taxon>Dikarya</taxon>
        <taxon>Ascomycota</taxon>
        <taxon>Saccharomycotina</taxon>
        <taxon>Saccharomycetes</taxon>
        <taxon>Saccharomycetales</taxon>
        <taxon>Saccharomycetaceae</taxon>
        <taxon>Vanderwaltozyma</taxon>
    </lineage>
</organism>
<dbReference type="InParanoid" id="A7THU1"/>
<evidence type="ECO:0000259" key="17">
    <source>
        <dbReference type="PROSITE" id="PS50878"/>
    </source>
</evidence>
<feature type="domain" description="Integrase catalytic" evidence="18">
    <location>
        <begin position="1330"/>
        <end position="1486"/>
    </location>
</feature>
<dbReference type="KEGG" id="vpo:Kpol_1031p7"/>
<comment type="function">
    <text evidence="14">Reverse transcriptase/ribonuclease H (RT) is a multifunctional enzyme that catalyzes the conversion of the retro-elements RNA genome into dsDNA within the VLP. The enzyme displays a DNA polymerase activity that can copy either DNA or RNA templates, and a ribonuclease H (RNase H) activity that cleaves the RNA strand of RNA-DNA heteroduplexes during plus-strand synthesis and hydrolyzes RNA primers. The conversion leads to a linear dsDNA copy of the retrotransposon that includes long terminal repeats (LTRs) at both ends.</text>
</comment>
<accession>A7THU1</accession>
<dbReference type="GO" id="GO:0003723">
    <property type="term" value="F:RNA binding"/>
    <property type="evidence" value="ECO:0007669"/>
    <property type="project" value="UniProtKB-KW"/>
</dbReference>
<protein>
    <recommendedName>
        <fullName evidence="4">RNA-directed DNA polymerase</fullName>
        <ecNumber evidence="4">2.7.7.49</ecNumber>
    </recommendedName>
</protein>
<evidence type="ECO:0000256" key="9">
    <source>
        <dbReference type="ARBA" id="ARBA00022759"/>
    </source>
</evidence>
<dbReference type="Pfam" id="PF00078">
    <property type="entry name" value="RVT_1"/>
    <property type="match status" value="1"/>
</dbReference>
<evidence type="ECO:0000256" key="7">
    <source>
        <dbReference type="ARBA" id="ARBA00022695"/>
    </source>
</evidence>
<dbReference type="InterPro" id="IPR043502">
    <property type="entry name" value="DNA/RNA_pol_sf"/>
</dbReference>
<dbReference type="PANTHER" id="PTHR37984:SF5">
    <property type="entry name" value="PROTEIN NYNRIN-LIKE"/>
    <property type="match status" value="1"/>
</dbReference>
<dbReference type="GO" id="GO:0005737">
    <property type="term" value="C:cytoplasm"/>
    <property type="evidence" value="ECO:0007669"/>
    <property type="project" value="UniProtKB-SubCell"/>
</dbReference>
<dbReference type="RefSeq" id="XP_001645961.1">
    <property type="nucleotide sequence ID" value="XM_001645911.1"/>
</dbReference>
<comment type="catalytic activity">
    <reaction evidence="1">
        <text>Endonucleolytic cleavage to 5'-phosphomonoester.</text>
        <dbReference type="EC" id="3.1.26.4"/>
    </reaction>
</comment>
<dbReference type="InterPro" id="IPR012337">
    <property type="entry name" value="RNaseH-like_sf"/>
</dbReference>
<dbReference type="PROSITE" id="PS50878">
    <property type="entry name" value="RT_POL"/>
    <property type="match status" value="1"/>
</dbReference>
<evidence type="ECO:0000256" key="15">
    <source>
        <dbReference type="ARBA" id="ARBA00025615"/>
    </source>
</evidence>
<dbReference type="InterPro" id="IPR050951">
    <property type="entry name" value="Retrovirus_Pol_polyprotein"/>
</dbReference>
<evidence type="ECO:0000256" key="11">
    <source>
        <dbReference type="ARBA" id="ARBA00022884"/>
    </source>
</evidence>
<dbReference type="Pfam" id="PF17917">
    <property type="entry name" value="RT_RNaseH"/>
    <property type="match status" value="1"/>
</dbReference>
<dbReference type="SUPFAM" id="SSF53098">
    <property type="entry name" value="Ribonuclease H-like"/>
    <property type="match status" value="1"/>
</dbReference>
<keyword evidence="16" id="KW-0175">Coiled coil</keyword>
<keyword evidence="6" id="KW-0808">Transferase</keyword>
<dbReference type="eggNOG" id="KOG0017">
    <property type="taxonomic scope" value="Eukaryota"/>
</dbReference>
<dbReference type="PhylomeDB" id="A7THU1"/>
<keyword evidence="9" id="KW-0255">Endonuclease</keyword>
<dbReference type="CDD" id="cd09274">
    <property type="entry name" value="RNase_HI_RT_Ty3"/>
    <property type="match status" value="1"/>
</dbReference>
<evidence type="ECO:0000313" key="19">
    <source>
        <dbReference type="EMBL" id="EDO18103.1"/>
    </source>
</evidence>
<evidence type="ECO:0000256" key="1">
    <source>
        <dbReference type="ARBA" id="ARBA00000077"/>
    </source>
</evidence>
<dbReference type="InterPro" id="IPR001584">
    <property type="entry name" value="Integrase_cat-core"/>
</dbReference>
<evidence type="ECO:0000256" key="5">
    <source>
        <dbReference type="ARBA" id="ARBA00022490"/>
    </source>
</evidence>
<evidence type="ECO:0000259" key="18">
    <source>
        <dbReference type="PROSITE" id="PS50994"/>
    </source>
</evidence>
<dbReference type="Gene3D" id="3.30.420.10">
    <property type="entry name" value="Ribonuclease H-like superfamily/Ribonuclease H"/>
    <property type="match status" value="2"/>
</dbReference>
<keyword evidence="7" id="KW-0548">Nucleotidyltransferase</keyword>
<comment type="function">
    <text evidence="15">Integrase (IN) targets the VLP to the nucleus, where a subparticle preintegration complex (PIC) containing at least integrase and the newly synthesized dsDNA copy of the retrotransposon must transit the nuclear membrane. Once in the nucleus, integrase performs the integration of the dsDNA into the host genome.</text>
</comment>
<evidence type="ECO:0000313" key="20">
    <source>
        <dbReference type="Proteomes" id="UP000000267"/>
    </source>
</evidence>
<dbReference type="Gene3D" id="3.10.10.10">
    <property type="entry name" value="HIV Type 1 Reverse Transcriptase, subunit A, domain 1"/>
    <property type="match status" value="1"/>
</dbReference>
<dbReference type="GO" id="GO:0015074">
    <property type="term" value="P:DNA integration"/>
    <property type="evidence" value="ECO:0007669"/>
    <property type="project" value="InterPro"/>
</dbReference>
<evidence type="ECO:0000256" key="6">
    <source>
        <dbReference type="ARBA" id="ARBA00022679"/>
    </source>
</evidence>
<evidence type="ECO:0000256" key="14">
    <source>
        <dbReference type="ARBA" id="ARBA00025590"/>
    </source>
</evidence>
<dbReference type="Proteomes" id="UP000000267">
    <property type="component" value="Unassembled WGS sequence"/>
</dbReference>
<keyword evidence="10" id="KW-0378">Hydrolase</keyword>
<comment type="subcellular location">
    <subcellularLocation>
        <location evidence="3">Cytoplasm</location>
    </subcellularLocation>
    <subcellularLocation>
        <location evidence="2">Nucleus</location>
    </subcellularLocation>
</comment>
<keyword evidence="13" id="KW-0539">Nucleus</keyword>
<feature type="domain" description="Reverse transcriptase" evidence="17">
    <location>
        <begin position="767"/>
        <end position="946"/>
    </location>
</feature>
<evidence type="ECO:0000256" key="13">
    <source>
        <dbReference type="ARBA" id="ARBA00023242"/>
    </source>
</evidence>
<dbReference type="OrthoDB" id="4096693at2759"/>
<reference evidence="19 20" key="1">
    <citation type="journal article" date="2007" name="Proc. Natl. Acad. Sci. U.S.A.">
        <title>Independent sorting-out of thousands of duplicated gene pairs in two yeast species descended from a whole-genome duplication.</title>
        <authorList>
            <person name="Scannell D.R."/>
            <person name="Frank A.C."/>
            <person name="Conant G.C."/>
            <person name="Byrne K.P."/>
            <person name="Woolfit M."/>
            <person name="Wolfe K.H."/>
        </authorList>
    </citation>
    <scope>NUCLEOTIDE SEQUENCE [LARGE SCALE GENOMIC DNA]</scope>
    <source>
        <strain evidence="20">ATCC 22028 / DSM 70294 / BCRC 21397 / CBS 2163 / NBRC 10782 / NRRL Y-8283 / UCD 57-17</strain>
    </source>
</reference>
<dbReference type="GO" id="GO:0005634">
    <property type="term" value="C:nucleus"/>
    <property type="evidence" value="ECO:0007669"/>
    <property type="project" value="UniProtKB-SubCell"/>
</dbReference>
<evidence type="ECO:0000256" key="16">
    <source>
        <dbReference type="SAM" id="Coils"/>
    </source>
</evidence>
<dbReference type="InterPro" id="IPR021109">
    <property type="entry name" value="Peptidase_aspartic_dom_sf"/>
</dbReference>
<dbReference type="SUPFAM" id="SSF56672">
    <property type="entry name" value="DNA/RNA polymerases"/>
    <property type="match status" value="1"/>
</dbReference>
<dbReference type="GO" id="GO:0003964">
    <property type="term" value="F:RNA-directed DNA polymerase activity"/>
    <property type="evidence" value="ECO:0007669"/>
    <property type="project" value="UniProtKB-KW"/>
</dbReference>
<dbReference type="PANTHER" id="PTHR37984">
    <property type="entry name" value="PROTEIN CBG26694"/>
    <property type="match status" value="1"/>
</dbReference>
<sequence length="1665" mass="193878">MPGDKMEKAMKALQESIEAMNAKMDTNLEVINKRMDSNYDLINRKMEEKQEEHINYREQFQQSLNALKLMNNDLTNKLLELKTKDDEERKALYDASIEFNSFQQEQEKLKKKAKELGVELKQEREQAEAVFNLEEQALNTKFEQEDKELSNITKGITDDLPLYLQNFKGELINEVQTLIAQQEQPTQDKTAINEKQKEKLLLTKIRKHSPLIIMDEQHRIAAACNKSFVDVTLIPTTSMVVENIYTKDNTAAILEIQQALINKRVQYSDWSMFLSLCCKSSAAHHLRDARGNIMSWKDCILSIYKYFNFQKSASQAEDELVNRQITDGENVTMFMLQLTEMANAKRSTNLFPILLRKLKLIMRQQFPTIKIPNFSDFSNYEDVVGYINEFLPEDQIYTNSNTQTTNLFALQNYQNKNRNIAKKILFYCTNCTCNKCRNINSYQNKKPGFCLNCSCTKCNNTKTKYYQNKRTNNGSLTNKKYNINEIQIANNNEENPYHEQNDSDYSRQFTTIEINEETDSDEEQDINNEILDSYIESYSDNTQNDAEPSVQVNSLQLNNTEINHFNDKQPNLIFDTGADANFIYQPILQTHQHKLHNLIITIIDTIHCTPILIKPAIGNTYIIDKIARVKIQTNNFHIEEKFFIIPEQRTNIIFGKPLLKLLKYQLQENHESIEINGTRVIIPTVNPLLNNQPHIRLIKQTEIKEQLRQQYPLVFAEATLNTKKTKHNYIAFVRLNNFPYHKPKAYFTNQLQRQAIQQFITQSLESHMISPIATDELVALSPVFPIQQSKDKIRIITDLRKVNNHLQYTPRPIPPIQHIFSNLANKTIFSSLDIRKAYQQIPIKGDKLGLITEFGSYKFNRLPYGLASAPYWWGEFIQNLLKQLPTSKNTTVSYYYDDLVIASLTIADHYSTLQNIMRLLSDHGLSLSYEKIHIAESKIHFLGYEISHNRLAIDKDKKNTIAQWELPQDKKAIEKFTGFVNFLRNFIPNASKLLQPFYQFATGKTPTQHINTTKSAMTTNFHLIKQAILKSITLKLFDPQAPTIIYTDASLTGAASILLQPENQNGNTILYPIAFYSIRFNPTQQRYSTVERELWAVLHTLEKARLLLSSNITIYTDNQGIISIGKTERATHPRLTKYLDLLNTYRLTWKYIKGSQNYVADYLSRYGLSQKTTLNLDEWEQLGTTIDLATTQLNNLTNEPSANDTDLIINNVHNLSWSQILEIQQILRENLPVPQIYQNIIHIFTWVNNNFYIFYHQQLHHILTDIDYIQKATSAHNRFHASHRVLEQIMVQEKYWNPKHSVLLLDIVRNCQHCETYQRFIDLPVELPKMKVTPPLTRWHFDFAGPLPSSNDYQYFILAVDYTSNITVTKPIKSPNSYAVTDIILQIYALFGKPHAIITDNAQSFISDLIQREVKRLHLNYYQSSVYNPRGNSKAERTIKMIKTVLKHLEPNLVNWPANLYNATNIVNNTKMIYGYAPCEIAFAKQAHIPKKQHSWLPLQESQSSISIDATSQFQQEEQVQIALFNHKLLHEARKITKDERTKIREMLHRVRKDKQNEMEFIVGDPVYRLRKKNKMHEPTWDGPFYISQQVGQHTYKIRTKNGIEKKYTYHSTKLRPAYSEQGSAIRTAAEYTRVYNDQERDYYIKTLDDIIKDKAYNSSTPRVL</sequence>
<dbReference type="InterPro" id="IPR041373">
    <property type="entry name" value="RT_RNaseH"/>
</dbReference>
<proteinExistence type="predicted"/>
<evidence type="ECO:0000256" key="3">
    <source>
        <dbReference type="ARBA" id="ARBA00004496"/>
    </source>
</evidence>
<keyword evidence="5" id="KW-0963">Cytoplasm</keyword>
<evidence type="ECO:0000256" key="12">
    <source>
        <dbReference type="ARBA" id="ARBA00022918"/>
    </source>
</evidence>